<protein>
    <submittedName>
        <fullName evidence="1">Uncharacterized protein</fullName>
    </submittedName>
</protein>
<name>A0AA87ZMB9_FICCA</name>
<keyword evidence="2" id="KW-1185">Reference proteome</keyword>
<dbReference type="PANTHER" id="PTHR33696">
    <property type="entry name" value="T22J18.15-RELATED"/>
    <property type="match status" value="1"/>
</dbReference>
<dbReference type="Proteomes" id="UP001187192">
    <property type="component" value="Unassembled WGS sequence"/>
</dbReference>
<accession>A0AA87ZMB9</accession>
<dbReference type="EMBL" id="BTGU01000005">
    <property type="protein sequence ID" value="GMN35900.1"/>
    <property type="molecule type" value="Genomic_DNA"/>
</dbReference>
<sequence length="185" mass="20797">MNQSRRLGHNYEVSRKLNVPFSWEFSPGIPKITSQGSTSEEEWDRGARFTPSFSLPPPPCPSEHMSSARLDYIEEDNIDKQLNSLPLRSVLQLSPMVGRSLSILGSNARKDPEPEDPFLAAFVNCTRSPFSFSNKFPKNNKGKRFRRCAMIKKTIFTLSCLYSCNVVNENAMGTSPLSPKKSCCL</sequence>
<dbReference type="AlphaFoldDB" id="A0AA87ZMB9"/>
<comment type="caution">
    <text evidence="1">The sequence shown here is derived from an EMBL/GenBank/DDBJ whole genome shotgun (WGS) entry which is preliminary data.</text>
</comment>
<evidence type="ECO:0000313" key="2">
    <source>
        <dbReference type="Proteomes" id="UP001187192"/>
    </source>
</evidence>
<dbReference type="Gramene" id="FCD_00003635-RA">
    <property type="protein sequence ID" value="FCD_00003635-RA:cds"/>
    <property type="gene ID" value="FCD_00003635"/>
</dbReference>
<organism evidence="1 2">
    <name type="scientific">Ficus carica</name>
    <name type="common">Common fig</name>
    <dbReference type="NCBI Taxonomy" id="3494"/>
    <lineage>
        <taxon>Eukaryota</taxon>
        <taxon>Viridiplantae</taxon>
        <taxon>Streptophyta</taxon>
        <taxon>Embryophyta</taxon>
        <taxon>Tracheophyta</taxon>
        <taxon>Spermatophyta</taxon>
        <taxon>Magnoliopsida</taxon>
        <taxon>eudicotyledons</taxon>
        <taxon>Gunneridae</taxon>
        <taxon>Pentapetalae</taxon>
        <taxon>rosids</taxon>
        <taxon>fabids</taxon>
        <taxon>Rosales</taxon>
        <taxon>Moraceae</taxon>
        <taxon>Ficeae</taxon>
        <taxon>Ficus</taxon>
    </lineage>
</organism>
<evidence type="ECO:0000313" key="1">
    <source>
        <dbReference type="EMBL" id="GMN35900.1"/>
    </source>
</evidence>
<gene>
    <name evidence="1" type="ORF">TIFTF001_005603</name>
</gene>
<proteinExistence type="predicted"/>
<dbReference type="PANTHER" id="PTHR33696:SF23">
    <property type="entry name" value="OS03G0674900 PROTEIN"/>
    <property type="match status" value="1"/>
</dbReference>
<reference evidence="1" key="1">
    <citation type="submission" date="2023-07" db="EMBL/GenBank/DDBJ databases">
        <title>draft genome sequence of fig (Ficus carica).</title>
        <authorList>
            <person name="Takahashi T."/>
            <person name="Nishimura K."/>
        </authorList>
    </citation>
    <scope>NUCLEOTIDE SEQUENCE</scope>
</reference>